<gene>
    <name evidence="1" type="ordered locus">HMPREF0868_0857</name>
</gene>
<dbReference type="HOGENOM" id="CLU_3235712_0_0_9"/>
<dbReference type="EMBL" id="CP001850">
    <property type="protein sequence ID" value="ADC91725.1"/>
    <property type="molecule type" value="Genomic_DNA"/>
</dbReference>
<protein>
    <submittedName>
        <fullName evidence="1">Uncharacterized protein</fullName>
    </submittedName>
</protein>
<organism evidence="1 2">
    <name type="scientific">Mageeibacillus indolicus (strain UPII9-5)</name>
    <name type="common">Clostridiales genomosp. BVAB3 (strain UPII9-5)</name>
    <dbReference type="NCBI Taxonomy" id="699246"/>
    <lineage>
        <taxon>Bacteria</taxon>
        <taxon>Bacillati</taxon>
        <taxon>Bacillota</taxon>
        <taxon>Clostridia</taxon>
        <taxon>Eubacteriales</taxon>
        <taxon>Oscillospiraceae</taxon>
        <taxon>Mageeibacillus</taxon>
    </lineage>
</organism>
<reference evidence="2" key="1">
    <citation type="submission" date="2009-12" db="EMBL/GenBank/DDBJ databases">
        <title>Sequence of Clostridiales genomosp. BVAB3 str. UPII9-5.</title>
        <authorList>
            <person name="Madupu R."/>
            <person name="Durkin A.S."/>
            <person name="Torralba M."/>
            <person name="Methe B."/>
            <person name="Sutton G.G."/>
            <person name="Strausberg R.L."/>
            <person name="Nelson K.E."/>
        </authorList>
    </citation>
    <scope>NUCLEOTIDE SEQUENCE [LARGE SCALE GENOMIC DNA]</scope>
    <source>
        <strain evidence="2">UPII9-5</strain>
    </source>
</reference>
<dbReference type="Proteomes" id="UP000008234">
    <property type="component" value="Chromosome"/>
</dbReference>
<evidence type="ECO:0000313" key="1">
    <source>
        <dbReference type="EMBL" id="ADC91725.1"/>
    </source>
</evidence>
<dbReference type="STRING" id="699246.HMPREF0868_0857"/>
<keyword evidence="2" id="KW-1185">Reference proteome</keyword>
<accession>D3R1W5</accession>
<proteinExistence type="predicted"/>
<evidence type="ECO:0000313" key="2">
    <source>
        <dbReference type="Proteomes" id="UP000008234"/>
    </source>
</evidence>
<dbReference type="KEGG" id="clo:HMPREF0868_0857"/>
<sequence>MLDIALCERYEASLFSYAEFTIAKTNFCRQISTRINTRQDKAA</sequence>
<name>D3R1W5_MAGIU</name>
<dbReference type="AlphaFoldDB" id="D3R1W5"/>